<sequence length="23" mass="2485">MEVLRCSILSFSSMISVELGIAV</sequence>
<reference evidence="1" key="3">
    <citation type="submission" date="2020-12" db="UniProtKB">
        <authorList>
            <consortium name="EnsemblPlants"/>
        </authorList>
    </citation>
    <scope>IDENTIFICATION</scope>
</reference>
<reference evidence="1 2" key="2">
    <citation type="journal article" date="2018" name="Plant J.">
        <title>The Physcomitrella patens chromosome-scale assembly reveals moss genome structure and evolution.</title>
        <authorList>
            <person name="Lang D."/>
            <person name="Ullrich K.K."/>
            <person name="Murat F."/>
            <person name="Fuchs J."/>
            <person name="Jenkins J."/>
            <person name="Haas F.B."/>
            <person name="Piednoel M."/>
            <person name="Gundlach H."/>
            <person name="Van Bel M."/>
            <person name="Meyberg R."/>
            <person name="Vives C."/>
            <person name="Morata J."/>
            <person name="Symeonidi A."/>
            <person name="Hiss M."/>
            <person name="Muchero W."/>
            <person name="Kamisugi Y."/>
            <person name="Saleh O."/>
            <person name="Blanc G."/>
            <person name="Decker E.L."/>
            <person name="van Gessel N."/>
            <person name="Grimwood J."/>
            <person name="Hayes R.D."/>
            <person name="Graham S.W."/>
            <person name="Gunter L.E."/>
            <person name="McDaniel S.F."/>
            <person name="Hoernstein S.N.W."/>
            <person name="Larsson A."/>
            <person name="Li F.W."/>
            <person name="Perroud P.F."/>
            <person name="Phillips J."/>
            <person name="Ranjan P."/>
            <person name="Rokshar D.S."/>
            <person name="Rothfels C.J."/>
            <person name="Schneider L."/>
            <person name="Shu S."/>
            <person name="Stevenson D.W."/>
            <person name="Thummler F."/>
            <person name="Tillich M."/>
            <person name="Villarreal Aguilar J.C."/>
            <person name="Widiez T."/>
            <person name="Wong G.K."/>
            <person name="Wymore A."/>
            <person name="Zhang Y."/>
            <person name="Zimmer A.D."/>
            <person name="Quatrano R.S."/>
            <person name="Mayer K.F.X."/>
            <person name="Goodstein D."/>
            <person name="Casacuberta J.M."/>
            <person name="Vandepoele K."/>
            <person name="Reski R."/>
            <person name="Cuming A.C."/>
            <person name="Tuskan G.A."/>
            <person name="Maumus F."/>
            <person name="Salse J."/>
            <person name="Schmutz J."/>
            <person name="Rensing S.A."/>
        </authorList>
    </citation>
    <scope>NUCLEOTIDE SEQUENCE [LARGE SCALE GENOMIC DNA]</scope>
    <source>
        <strain evidence="1 2">cv. Gransden 2004</strain>
    </source>
</reference>
<organism evidence="1 2">
    <name type="scientific">Physcomitrium patens</name>
    <name type="common">Spreading-leaved earth moss</name>
    <name type="synonym">Physcomitrella patens</name>
    <dbReference type="NCBI Taxonomy" id="3218"/>
    <lineage>
        <taxon>Eukaryota</taxon>
        <taxon>Viridiplantae</taxon>
        <taxon>Streptophyta</taxon>
        <taxon>Embryophyta</taxon>
        <taxon>Bryophyta</taxon>
        <taxon>Bryophytina</taxon>
        <taxon>Bryopsida</taxon>
        <taxon>Funariidae</taxon>
        <taxon>Funariales</taxon>
        <taxon>Funariaceae</taxon>
        <taxon>Physcomitrium</taxon>
    </lineage>
</organism>
<dbReference type="Proteomes" id="UP000006727">
    <property type="component" value="Chromosome 3"/>
</dbReference>
<dbReference type="AlphaFoldDB" id="A0A7I4DEK0"/>
<dbReference type="Gramene" id="Pp3c3_35590V3.2">
    <property type="protein sequence ID" value="Pp3c3_35590V3.2"/>
    <property type="gene ID" value="Pp3c3_35590"/>
</dbReference>
<evidence type="ECO:0000313" key="1">
    <source>
        <dbReference type="EnsemblPlants" id="Pp3c3_35590V3.2"/>
    </source>
</evidence>
<evidence type="ECO:0000313" key="2">
    <source>
        <dbReference type="Proteomes" id="UP000006727"/>
    </source>
</evidence>
<proteinExistence type="predicted"/>
<dbReference type="EMBL" id="ABEU02000003">
    <property type="status" value="NOT_ANNOTATED_CDS"/>
    <property type="molecule type" value="Genomic_DNA"/>
</dbReference>
<keyword evidence="2" id="KW-1185">Reference proteome</keyword>
<accession>A0A7I4DEK0</accession>
<reference evidence="1 2" key="1">
    <citation type="journal article" date="2008" name="Science">
        <title>The Physcomitrella genome reveals evolutionary insights into the conquest of land by plants.</title>
        <authorList>
            <person name="Rensing S."/>
            <person name="Lang D."/>
            <person name="Zimmer A."/>
            <person name="Terry A."/>
            <person name="Salamov A."/>
            <person name="Shapiro H."/>
            <person name="Nishiyama T."/>
            <person name="Perroud P.-F."/>
            <person name="Lindquist E."/>
            <person name="Kamisugi Y."/>
            <person name="Tanahashi T."/>
            <person name="Sakakibara K."/>
            <person name="Fujita T."/>
            <person name="Oishi K."/>
            <person name="Shin-I T."/>
            <person name="Kuroki Y."/>
            <person name="Toyoda A."/>
            <person name="Suzuki Y."/>
            <person name="Hashimoto A."/>
            <person name="Yamaguchi K."/>
            <person name="Sugano A."/>
            <person name="Kohara Y."/>
            <person name="Fujiyama A."/>
            <person name="Anterola A."/>
            <person name="Aoki S."/>
            <person name="Ashton N."/>
            <person name="Barbazuk W.B."/>
            <person name="Barker E."/>
            <person name="Bennetzen J."/>
            <person name="Bezanilla M."/>
            <person name="Blankenship R."/>
            <person name="Cho S.H."/>
            <person name="Dutcher S."/>
            <person name="Estelle M."/>
            <person name="Fawcett J.A."/>
            <person name="Gundlach H."/>
            <person name="Hanada K."/>
            <person name="Heyl A."/>
            <person name="Hicks K.A."/>
            <person name="Hugh J."/>
            <person name="Lohr M."/>
            <person name="Mayer K."/>
            <person name="Melkozernov A."/>
            <person name="Murata T."/>
            <person name="Nelson D."/>
            <person name="Pils B."/>
            <person name="Prigge M."/>
            <person name="Reiss B."/>
            <person name="Renner T."/>
            <person name="Rombauts S."/>
            <person name="Rushton P."/>
            <person name="Sanderfoot A."/>
            <person name="Schween G."/>
            <person name="Shiu S.-H."/>
            <person name="Stueber K."/>
            <person name="Theodoulou F.L."/>
            <person name="Tu H."/>
            <person name="Van de Peer Y."/>
            <person name="Verrier P.J."/>
            <person name="Waters E."/>
            <person name="Wood A."/>
            <person name="Yang L."/>
            <person name="Cove D."/>
            <person name="Cuming A."/>
            <person name="Hasebe M."/>
            <person name="Lucas S."/>
            <person name="Mishler D.B."/>
            <person name="Reski R."/>
            <person name="Grigoriev I."/>
            <person name="Quatrano R.S."/>
            <person name="Boore J.L."/>
        </authorList>
    </citation>
    <scope>NUCLEOTIDE SEQUENCE [LARGE SCALE GENOMIC DNA]</scope>
    <source>
        <strain evidence="1 2">cv. Gransden 2004</strain>
    </source>
</reference>
<dbReference type="EnsemblPlants" id="Pp3c3_35590V3.2">
    <property type="protein sequence ID" value="Pp3c3_35590V3.2"/>
    <property type="gene ID" value="Pp3c3_35590"/>
</dbReference>
<name>A0A7I4DEK0_PHYPA</name>
<protein>
    <submittedName>
        <fullName evidence="1">Uncharacterized protein</fullName>
    </submittedName>
</protein>